<gene>
    <name evidence="1" type="ORF">GCM10023186_29460</name>
</gene>
<keyword evidence="2" id="KW-1185">Reference proteome</keyword>
<evidence type="ECO:0008006" key="3">
    <source>
        <dbReference type="Google" id="ProtNLM"/>
    </source>
</evidence>
<organism evidence="1 2">
    <name type="scientific">Hymenobacter koreensis</name>
    <dbReference type="NCBI Taxonomy" id="1084523"/>
    <lineage>
        <taxon>Bacteria</taxon>
        <taxon>Pseudomonadati</taxon>
        <taxon>Bacteroidota</taxon>
        <taxon>Cytophagia</taxon>
        <taxon>Cytophagales</taxon>
        <taxon>Hymenobacteraceae</taxon>
        <taxon>Hymenobacter</taxon>
    </lineage>
</organism>
<dbReference type="RefSeq" id="WP_345225462.1">
    <property type="nucleotide sequence ID" value="NZ_BAABHA010000010.1"/>
</dbReference>
<dbReference type="Proteomes" id="UP001500454">
    <property type="component" value="Unassembled WGS sequence"/>
</dbReference>
<dbReference type="EMBL" id="BAABHA010000010">
    <property type="protein sequence ID" value="GAA4385744.1"/>
    <property type="molecule type" value="Genomic_DNA"/>
</dbReference>
<reference evidence="2" key="1">
    <citation type="journal article" date="2019" name="Int. J. Syst. Evol. Microbiol.">
        <title>The Global Catalogue of Microorganisms (GCM) 10K type strain sequencing project: providing services to taxonomists for standard genome sequencing and annotation.</title>
        <authorList>
            <consortium name="The Broad Institute Genomics Platform"/>
            <consortium name="The Broad Institute Genome Sequencing Center for Infectious Disease"/>
            <person name="Wu L."/>
            <person name="Ma J."/>
        </authorList>
    </citation>
    <scope>NUCLEOTIDE SEQUENCE [LARGE SCALE GENOMIC DNA]</scope>
    <source>
        <strain evidence="2">JCM 17924</strain>
    </source>
</reference>
<accession>A0ABP8J618</accession>
<proteinExistence type="predicted"/>
<protein>
    <recommendedName>
        <fullName evidence="3">GTPase</fullName>
    </recommendedName>
</protein>
<evidence type="ECO:0000313" key="1">
    <source>
        <dbReference type="EMBL" id="GAA4385744.1"/>
    </source>
</evidence>
<evidence type="ECO:0000313" key="2">
    <source>
        <dbReference type="Proteomes" id="UP001500454"/>
    </source>
</evidence>
<comment type="caution">
    <text evidence="1">The sequence shown here is derived from an EMBL/GenBank/DDBJ whole genome shotgun (WGS) entry which is preliminary data.</text>
</comment>
<name>A0ABP8J618_9BACT</name>
<sequence length="126" mass="14161">MRQLLFIYNADSGLGHALLDALHKVVSPGTYACSLCGITYGATRMKPEWREFLQTLPVPARFLYRDQLADTYSALLSQPLPAVFWQDEAGRTTLLGSAQQLRNLDLPGLMALLRQRLALLAPEFRR</sequence>